<name>A0A8S9V306_PHYIN</name>
<evidence type="ECO:0000313" key="1">
    <source>
        <dbReference type="EMBL" id="KAF4145884.1"/>
    </source>
</evidence>
<reference evidence="1" key="1">
    <citation type="submission" date="2020-03" db="EMBL/GenBank/DDBJ databases">
        <title>Hybrid Assembly of Korean Phytophthora infestans isolates.</title>
        <authorList>
            <person name="Prokchorchik M."/>
            <person name="Lee Y."/>
            <person name="Seo J."/>
            <person name="Cho J.-H."/>
            <person name="Park Y.-E."/>
            <person name="Jang D.-C."/>
            <person name="Im J.-S."/>
            <person name="Choi J.-G."/>
            <person name="Park H.-J."/>
            <person name="Lee G.-B."/>
            <person name="Lee Y.-G."/>
            <person name="Hong S.-Y."/>
            <person name="Cho K."/>
            <person name="Sohn K.H."/>
        </authorList>
    </citation>
    <scope>NUCLEOTIDE SEQUENCE</scope>
    <source>
        <strain evidence="1">KR_2_A2</strain>
    </source>
</reference>
<dbReference type="AlphaFoldDB" id="A0A8S9V306"/>
<evidence type="ECO:0000313" key="2">
    <source>
        <dbReference type="Proteomes" id="UP000704712"/>
    </source>
</evidence>
<gene>
    <name evidence="1" type="ORF">GN958_ATG04924</name>
</gene>
<protein>
    <submittedName>
        <fullName evidence="1">Uncharacterized protein</fullName>
    </submittedName>
</protein>
<comment type="caution">
    <text evidence="1">The sequence shown here is derived from an EMBL/GenBank/DDBJ whole genome shotgun (WGS) entry which is preliminary data.</text>
</comment>
<organism evidence="1 2">
    <name type="scientific">Phytophthora infestans</name>
    <name type="common">Potato late blight agent</name>
    <name type="synonym">Botrytis infestans</name>
    <dbReference type="NCBI Taxonomy" id="4787"/>
    <lineage>
        <taxon>Eukaryota</taxon>
        <taxon>Sar</taxon>
        <taxon>Stramenopiles</taxon>
        <taxon>Oomycota</taxon>
        <taxon>Peronosporomycetes</taxon>
        <taxon>Peronosporales</taxon>
        <taxon>Peronosporaceae</taxon>
        <taxon>Phytophthora</taxon>
    </lineage>
</organism>
<dbReference type="EMBL" id="JAACNO010000682">
    <property type="protein sequence ID" value="KAF4145884.1"/>
    <property type="molecule type" value="Genomic_DNA"/>
</dbReference>
<sequence>MSGFTDVNLNVDGAVLDAAMAALFIHLEEVATAVANEQGTSGFTSHYVYRFREALEATNTTLGAHLTLDSCIK</sequence>
<proteinExistence type="predicted"/>
<accession>A0A8S9V306</accession>
<dbReference type="Proteomes" id="UP000704712">
    <property type="component" value="Unassembled WGS sequence"/>
</dbReference>